<dbReference type="InterPro" id="IPR003018">
    <property type="entry name" value="GAF"/>
</dbReference>
<dbReference type="SMART" id="SM00065">
    <property type="entry name" value="GAF"/>
    <property type="match status" value="1"/>
</dbReference>
<name>A0A7H9BGY2_9NEIS</name>
<evidence type="ECO:0000313" key="3">
    <source>
        <dbReference type="Proteomes" id="UP000509597"/>
    </source>
</evidence>
<gene>
    <name evidence="2" type="ORF">HQ393_06160</name>
</gene>
<protein>
    <submittedName>
        <fullName evidence="2">HDOD domain-containing protein</fullName>
    </submittedName>
</protein>
<proteinExistence type="predicted"/>
<dbReference type="EMBL" id="CP058627">
    <property type="protein sequence ID" value="QLG87877.1"/>
    <property type="molecule type" value="Genomic_DNA"/>
</dbReference>
<dbReference type="SUPFAM" id="SSF109604">
    <property type="entry name" value="HD-domain/PDEase-like"/>
    <property type="match status" value="1"/>
</dbReference>
<sequence>MADVATPADAINVWSAKPLPILQASRNHIISMVRRADRIKPAEIADVVLQDPLFTAQLLRVVNQREKNSLSADIASVESAILLIGVHPFLDRFARHTTVESLLLPDLQNEYAQLLKWVFHSRVLRRLSKEFAKQRYDAKVDEVQVSALLSNLVNILPLISKAPSIGLSSCKVDLVRLLKAWQYPHTIYDLLGTMAEPTPRYALQKAVLPLLDCLDKGWWGDDLQPLLNTIGLVLDQPIESVWHTITKHLLKLSQDMGEQAAFFTPARWLVMLPGAWPQERQAIAVEPKKAMTIERDVLAERMQALHLAGLQGAPTNQVMSLAIRAIADGLGMNRIAFALFMAAENKLRTRYVHGSEQTDVLRQMVISLEEPHIFTRMLQKQSSIWLNASNLVQYQPLLPAEFRDQLDVKSFCAMSIFVGDRPLGVLYADAGGLAQVSEHQYQYFKQISTLTCRALAHNARRKNAASI</sequence>
<evidence type="ECO:0000313" key="2">
    <source>
        <dbReference type="EMBL" id="QLG87877.1"/>
    </source>
</evidence>
<dbReference type="Proteomes" id="UP000509597">
    <property type="component" value="Chromosome"/>
</dbReference>
<keyword evidence="3" id="KW-1185">Reference proteome</keyword>
<dbReference type="AlphaFoldDB" id="A0A7H9BGY2"/>
<dbReference type="InterPro" id="IPR029016">
    <property type="entry name" value="GAF-like_dom_sf"/>
</dbReference>
<dbReference type="SUPFAM" id="SSF55781">
    <property type="entry name" value="GAF domain-like"/>
    <property type="match status" value="1"/>
</dbReference>
<dbReference type="Pfam" id="PF08668">
    <property type="entry name" value="HDOD"/>
    <property type="match status" value="1"/>
</dbReference>
<evidence type="ECO:0000259" key="1">
    <source>
        <dbReference type="PROSITE" id="PS51833"/>
    </source>
</evidence>
<accession>A0A7H9BGY2</accession>
<dbReference type="Gene3D" id="3.30.450.40">
    <property type="match status" value="1"/>
</dbReference>
<reference evidence="2 3" key="1">
    <citation type="submission" date="2020-07" db="EMBL/GenBank/DDBJ databases">
        <title>Complete genome sequence of Chitinibacter sp. 2T18.</title>
        <authorList>
            <person name="Bae J.-W."/>
            <person name="Choi J.-W."/>
        </authorList>
    </citation>
    <scope>NUCLEOTIDE SEQUENCE [LARGE SCALE GENOMIC DNA]</scope>
    <source>
        <strain evidence="2 3">2T18</strain>
    </source>
</reference>
<dbReference type="RefSeq" id="WP_179357957.1">
    <property type="nucleotide sequence ID" value="NZ_CP058627.1"/>
</dbReference>
<dbReference type="InterPro" id="IPR013976">
    <property type="entry name" value="HDOD"/>
</dbReference>
<dbReference type="KEGG" id="chiz:HQ393_06160"/>
<organism evidence="2 3">
    <name type="scientific">Chitinibacter bivalviorum</name>
    <dbReference type="NCBI Taxonomy" id="2739434"/>
    <lineage>
        <taxon>Bacteria</taxon>
        <taxon>Pseudomonadati</taxon>
        <taxon>Pseudomonadota</taxon>
        <taxon>Betaproteobacteria</taxon>
        <taxon>Neisseriales</taxon>
        <taxon>Chitinibacteraceae</taxon>
        <taxon>Chitinibacter</taxon>
    </lineage>
</organism>
<feature type="domain" description="HDOD" evidence="1">
    <location>
        <begin position="19"/>
        <end position="222"/>
    </location>
</feature>
<dbReference type="PROSITE" id="PS51833">
    <property type="entry name" value="HDOD"/>
    <property type="match status" value="1"/>
</dbReference>
<dbReference type="Gene3D" id="1.10.3210.10">
    <property type="entry name" value="Hypothetical protein af1432"/>
    <property type="match status" value="1"/>
</dbReference>